<comment type="caution">
    <text evidence="9">The sequence shown here is derived from an EMBL/GenBank/DDBJ whole genome shotgun (WGS) entry which is preliminary data.</text>
</comment>
<evidence type="ECO:0000256" key="2">
    <source>
        <dbReference type="ARBA" id="ARBA00022692"/>
    </source>
</evidence>
<protein>
    <submittedName>
        <fullName evidence="9">Membrane-bound serine protease (ClpP class)</fullName>
    </submittedName>
</protein>
<evidence type="ECO:0000313" key="9">
    <source>
        <dbReference type="EMBL" id="RZT96839.1"/>
    </source>
</evidence>
<feature type="domain" description="NfeD integral membrane" evidence="7">
    <location>
        <begin position="269"/>
        <end position="387"/>
    </location>
</feature>
<dbReference type="EMBL" id="SHKN01000001">
    <property type="protein sequence ID" value="RZT96839.1"/>
    <property type="molecule type" value="Genomic_DNA"/>
</dbReference>
<keyword evidence="10" id="KW-1185">Reference proteome</keyword>
<evidence type="ECO:0000259" key="6">
    <source>
        <dbReference type="Pfam" id="PF01957"/>
    </source>
</evidence>
<dbReference type="Pfam" id="PF24961">
    <property type="entry name" value="NfeD_membrane"/>
    <property type="match status" value="1"/>
</dbReference>
<dbReference type="InterPro" id="IPR052165">
    <property type="entry name" value="Membrane_assoc_protease"/>
</dbReference>
<dbReference type="GO" id="GO:0005886">
    <property type="term" value="C:plasma membrane"/>
    <property type="evidence" value="ECO:0007669"/>
    <property type="project" value="TreeGrafter"/>
</dbReference>
<dbReference type="Gene3D" id="3.90.226.10">
    <property type="entry name" value="2-enoyl-CoA Hydratase, Chain A, domain 1"/>
    <property type="match status" value="1"/>
</dbReference>
<dbReference type="Pfam" id="PF25145">
    <property type="entry name" value="NfeD1b_N"/>
    <property type="match status" value="1"/>
</dbReference>
<name>A0A4Q7VKV4_9BACT</name>
<dbReference type="InterPro" id="IPR056739">
    <property type="entry name" value="NfeD_membrane"/>
</dbReference>
<keyword evidence="9" id="KW-0378">Hydrolase</keyword>
<evidence type="ECO:0000259" key="8">
    <source>
        <dbReference type="Pfam" id="PF25145"/>
    </source>
</evidence>
<dbReference type="GO" id="GO:0006508">
    <property type="term" value="P:proteolysis"/>
    <property type="evidence" value="ECO:0007669"/>
    <property type="project" value="UniProtKB-KW"/>
</dbReference>
<sequence>MIIFNKYYIIRTQFFLDMKARTLHFLLLLIIPLISFSQKANDSLEVNKVKVYQFDIKQEIGPPVWRQTKDAFNEAKDWNANIFLIHMNTYGGMVVHADSIRTAILNSRIPVYVFIDNNAASAGALISIACDSIYMRTGANIGAATVVNQTGQAMPDKYQSYMRSTMRATAESHGKDTLIQNGDTLIKWKRDPLIAEAMVDPRTYIENVIDTGKVLTFTPNEAIKNGYCEGIANSIEEVLEQVNVKEYVIKKYEPSGIEKLIDFMLNPMLQGIFIMLIVGGIYFELQSPGVGFPLIVAIIGAFLYFSPLYLDGLAANWEIILFVIGVVLLGVEIFVIPGFGVAGVSGIVLIIAGLSLSLIDNVNFEFEPRHIKSLLGAILLVTFSMLASIIISINLSKRLFAGNGFLGKLALNTEGKIEEGFIGVDMSPRALIGRQGISSTDLRPSGKVIIDDEVYDAKSEDGFINKNTEVKVVRYETGQVYVIKSENG</sequence>
<reference evidence="9 10" key="1">
    <citation type="submission" date="2019-02" db="EMBL/GenBank/DDBJ databases">
        <title>Genomic Encyclopedia of Type Strains, Phase IV (KMG-IV): sequencing the most valuable type-strain genomes for metagenomic binning, comparative biology and taxonomic classification.</title>
        <authorList>
            <person name="Goeker M."/>
        </authorList>
    </citation>
    <scope>NUCLEOTIDE SEQUENCE [LARGE SCALE GENOMIC DNA]</scope>
    <source>
        <strain evidence="9 10">DSM 28825</strain>
    </source>
</reference>
<keyword evidence="4 5" id="KW-0472">Membrane</keyword>
<dbReference type="PANTHER" id="PTHR33507:SF3">
    <property type="entry name" value="INNER MEMBRANE PROTEIN YBBJ"/>
    <property type="match status" value="1"/>
</dbReference>
<keyword evidence="9" id="KW-0645">Protease</keyword>
<dbReference type="Gene3D" id="2.40.50.140">
    <property type="entry name" value="Nucleic acid-binding proteins"/>
    <property type="match status" value="1"/>
</dbReference>
<dbReference type="SUPFAM" id="SSF52096">
    <property type="entry name" value="ClpP/crotonase"/>
    <property type="match status" value="1"/>
</dbReference>
<evidence type="ECO:0000313" key="10">
    <source>
        <dbReference type="Proteomes" id="UP000293562"/>
    </source>
</evidence>
<feature type="transmembrane region" description="Helical" evidence="5">
    <location>
        <begin position="290"/>
        <end position="309"/>
    </location>
</feature>
<evidence type="ECO:0000256" key="4">
    <source>
        <dbReference type="ARBA" id="ARBA00023136"/>
    </source>
</evidence>
<dbReference type="InterPro" id="IPR012340">
    <property type="entry name" value="NA-bd_OB-fold"/>
</dbReference>
<dbReference type="Pfam" id="PF01957">
    <property type="entry name" value="NfeD"/>
    <property type="match status" value="1"/>
</dbReference>
<feature type="transmembrane region" description="Helical" evidence="5">
    <location>
        <begin position="341"/>
        <end position="359"/>
    </location>
</feature>
<dbReference type="InterPro" id="IPR002810">
    <property type="entry name" value="NfeD-like_C"/>
</dbReference>
<evidence type="ECO:0000259" key="7">
    <source>
        <dbReference type="Pfam" id="PF24961"/>
    </source>
</evidence>
<feature type="transmembrane region" description="Helical" evidence="5">
    <location>
        <begin position="263"/>
        <end position="283"/>
    </location>
</feature>
<accession>A0A4Q7VKV4</accession>
<feature type="transmembrane region" description="Helical" evidence="5">
    <location>
        <begin position="315"/>
        <end position="334"/>
    </location>
</feature>
<dbReference type="InterPro" id="IPR029045">
    <property type="entry name" value="ClpP/crotonase-like_dom_sf"/>
</dbReference>
<dbReference type="InterPro" id="IPR056738">
    <property type="entry name" value="NfeD1b_N"/>
</dbReference>
<feature type="domain" description="NfeD1b N-terminal" evidence="8">
    <location>
        <begin position="50"/>
        <end position="250"/>
    </location>
</feature>
<evidence type="ECO:0000256" key="5">
    <source>
        <dbReference type="SAM" id="Phobius"/>
    </source>
</evidence>
<keyword evidence="3 5" id="KW-1133">Transmembrane helix</keyword>
<evidence type="ECO:0000256" key="3">
    <source>
        <dbReference type="ARBA" id="ARBA00022989"/>
    </source>
</evidence>
<feature type="domain" description="NfeD-like C-terminal" evidence="6">
    <location>
        <begin position="430"/>
        <end position="482"/>
    </location>
</feature>
<dbReference type="CDD" id="cd07021">
    <property type="entry name" value="Clp_protease_NfeD_like"/>
    <property type="match status" value="1"/>
</dbReference>
<dbReference type="AlphaFoldDB" id="A0A4Q7VKV4"/>
<evidence type="ECO:0000256" key="1">
    <source>
        <dbReference type="ARBA" id="ARBA00004141"/>
    </source>
</evidence>
<feature type="transmembrane region" description="Helical" evidence="5">
    <location>
        <begin position="371"/>
        <end position="393"/>
    </location>
</feature>
<gene>
    <name evidence="9" type="ORF">EV201_1490</name>
</gene>
<proteinExistence type="predicted"/>
<organism evidence="9 10">
    <name type="scientific">Ancylomarina subtilis</name>
    <dbReference type="NCBI Taxonomy" id="1639035"/>
    <lineage>
        <taxon>Bacteria</taxon>
        <taxon>Pseudomonadati</taxon>
        <taxon>Bacteroidota</taxon>
        <taxon>Bacteroidia</taxon>
        <taxon>Marinilabiliales</taxon>
        <taxon>Marinifilaceae</taxon>
        <taxon>Ancylomarina</taxon>
    </lineage>
</organism>
<dbReference type="Proteomes" id="UP000293562">
    <property type="component" value="Unassembled WGS sequence"/>
</dbReference>
<keyword evidence="2 5" id="KW-0812">Transmembrane</keyword>
<dbReference type="PANTHER" id="PTHR33507">
    <property type="entry name" value="INNER MEMBRANE PROTEIN YBBJ"/>
    <property type="match status" value="1"/>
</dbReference>
<comment type="subcellular location">
    <subcellularLocation>
        <location evidence="1">Membrane</location>
        <topology evidence="1">Multi-pass membrane protein</topology>
    </subcellularLocation>
</comment>
<dbReference type="GO" id="GO:0008233">
    <property type="term" value="F:peptidase activity"/>
    <property type="evidence" value="ECO:0007669"/>
    <property type="project" value="UniProtKB-KW"/>
</dbReference>